<sequence length="98" mass="10307">MISTIIFGLGIGALICYLGGLMAVDIAPKQASGAALGIVGIMSYLAAGIQDIASGYLIENNKSVIDGVTMYNFDSISVFWISSAVISLFLALLTWRKT</sequence>
<keyword evidence="2 4" id="KW-1133">Transmembrane helix</keyword>
<dbReference type="SUPFAM" id="SSF103473">
    <property type="entry name" value="MFS general substrate transporter"/>
    <property type="match status" value="1"/>
</dbReference>
<evidence type="ECO:0000313" key="7">
    <source>
        <dbReference type="Proteomes" id="UP001610100"/>
    </source>
</evidence>
<proteinExistence type="predicted"/>
<feature type="transmembrane region" description="Helical" evidence="4">
    <location>
        <begin position="34"/>
        <end position="58"/>
    </location>
</feature>
<gene>
    <name evidence="6" type="ORF">V8G58_10520</name>
</gene>
<evidence type="ECO:0000256" key="1">
    <source>
        <dbReference type="ARBA" id="ARBA00022692"/>
    </source>
</evidence>
<dbReference type="Gene3D" id="1.20.1250.20">
    <property type="entry name" value="MFS general substrate transporter like domains"/>
    <property type="match status" value="1"/>
</dbReference>
<evidence type="ECO:0000313" key="6">
    <source>
        <dbReference type="EMBL" id="MFH6772367.1"/>
    </source>
</evidence>
<evidence type="ECO:0000256" key="2">
    <source>
        <dbReference type="ARBA" id="ARBA00022989"/>
    </source>
</evidence>
<feature type="transmembrane region" description="Helical" evidence="4">
    <location>
        <begin position="78"/>
        <end position="95"/>
    </location>
</feature>
<dbReference type="InterPro" id="IPR020846">
    <property type="entry name" value="MFS_dom"/>
</dbReference>
<keyword evidence="3 4" id="KW-0472">Membrane</keyword>
<dbReference type="Proteomes" id="UP001610100">
    <property type="component" value="Unassembled WGS sequence"/>
</dbReference>
<keyword evidence="1 4" id="KW-0812">Transmembrane</keyword>
<accession>A0ABW7N2R9</accession>
<name>A0ABW7N2R9_9FLAO</name>
<dbReference type="PROSITE" id="PS50850">
    <property type="entry name" value="MFS"/>
    <property type="match status" value="1"/>
</dbReference>
<protein>
    <recommendedName>
        <fullName evidence="5">Major facilitator superfamily (MFS) profile domain-containing protein</fullName>
    </recommendedName>
</protein>
<evidence type="ECO:0000256" key="4">
    <source>
        <dbReference type="SAM" id="Phobius"/>
    </source>
</evidence>
<dbReference type="InterPro" id="IPR036259">
    <property type="entry name" value="MFS_trans_sf"/>
</dbReference>
<keyword evidence="7" id="KW-1185">Reference proteome</keyword>
<evidence type="ECO:0000256" key="3">
    <source>
        <dbReference type="ARBA" id="ARBA00023136"/>
    </source>
</evidence>
<comment type="caution">
    <text evidence="6">The sequence shown here is derived from an EMBL/GenBank/DDBJ whole genome shotgun (WGS) entry which is preliminary data.</text>
</comment>
<organism evidence="6 7">
    <name type="scientific">Gaetbulibacter aestuarii</name>
    <dbReference type="NCBI Taxonomy" id="1502358"/>
    <lineage>
        <taxon>Bacteria</taxon>
        <taxon>Pseudomonadati</taxon>
        <taxon>Bacteroidota</taxon>
        <taxon>Flavobacteriia</taxon>
        <taxon>Flavobacteriales</taxon>
        <taxon>Flavobacteriaceae</taxon>
        <taxon>Gaetbulibacter</taxon>
    </lineage>
</organism>
<evidence type="ECO:0000259" key="5">
    <source>
        <dbReference type="PROSITE" id="PS50850"/>
    </source>
</evidence>
<feature type="domain" description="Major facilitator superfamily (MFS) profile" evidence="5">
    <location>
        <begin position="1"/>
        <end position="98"/>
    </location>
</feature>
<feature type="transmembrane region" description="Helical" evidence="4">
    <location>
        <begin position="6"/>
        <end position="27"/>
    </location>
</feature>
<reference evidence="6 7" key="1">
    <citation type="submission" date="2024-02" db="EMBL/GenBank/DDBJ databases">
        <title>A Gaetbulibacter species isolated from tidal flats and genomic insights of their niches.</title>
        <authorList>
            <person name="Ye Y."/>
        </authorList>
    </citation>
    <scope>NUCLEOTIDE SEQUENCE [LARGE SCALE GENOMIC DNA]</scope>
    <source>
        <strain evidence="6 7">KYW382</strain>
    </source>
</reference>
<dbReference type="EMBL" id="JBAWKB010000003">
    <property type="protein sequence ID" value="MFH6772367.1"/>
    <property type="molecule type" value="Genomic_DNA"/>
</dbReference>